<evidence type="ECO:0000256" key="2">
    <source>
        <dbReference type="ARBA" id="ARBA00038157"/>
    </source>
</evidence>
<protein>
    <submittedName>
        <fullName evidence="5">Voltage-gated potassium channel subunit beta-2-like</fullName>
    </submittedName>
</protein>
<feature type="region of interest" description="Disordered" evidence="3">
    <location>
        <begin position="215"/>
        <end position="246"/>
    </location>
</feature>
<evidence type="ECO:0000259" key="4">
    <source>
        <dbReference type="Pfam" id="PF00248"/>
    </source>
</evidence>
<keyword evidence="5" id="KW-0407">Ion channel</keyword>
<accession>A0A6F9DEV9</accession>
<dbReference type="Pfam" id="PF00248">
    <property type="entry name" value="Aldo_ket_red"/>
    <property type="match status" value="1"/>
</dbReference>
<dbReference type="PRINTS" id="PR00069">
    <property type="entry name" value="ALDKETRDTASE"/>
</dbReference>
<dbReference type="CDD" id="cd19085">
    <property type="entry name" value="AKR_AKR11B3"/>
    <property type="match status" value="1"/>
</dbReference>
<organism evidence="5">
    <name type="scientific">Phallusia mammillata</name>
    <dbReference type="NCBI Taxonomy" id="59560"/>
    <lineage>
        <taxon>Eukaryota</taxon>
        <taxon>Metazoa</taxon>
        <taxon>Chordata</taxon>
        <taxon>Tunicata</taxon>
        <taxon>Ascidiacea</taxon>
        <taxon>Phlebobranchia</taxon>
        <taxon>Ascidiidae</taxon>
        <taxon>Phallusia</taxon>
    </lineage>
</organism>
<dbReference type="InterPro" id="IPR020471">
    <property type="entry name" value="AKR"/>
</dbReference>
<evidence type="ECO:0000313" key="5">
    <source>
        <dbReference type="EMBL" id="CAB3257997.1"/>
    </source>
</evidence>
<dbReference type="InterPro" id="IPR050523">
    <property type="entry name" value="AKR_Detox_Biosynth"/>
</dbReference>
<dbReference type="InterPro" id="IPR023210">
    <property type="entry name" value="NADP_OxRdtase_dom"/>
</dbReference>
<name>A0A6F9DEV9_9ASCI</name>
<dbReference type="InterPro" id="IPR036812">
    <property type="entry name" value="NAD(P)_OxRdtase_dom_sf"/>
</dbReference>
<feature type="domain" description="NADP-dependent oxidoreductase" evidence="4">
    <location>
        <begin position="16"/>
        <end position="315"/>
    </location>
</feature>
<dbReference type="AlphaFoldDB" id="A0A6F9DEV9"/>
<gene>
    <name evidence="5" type="primary">Kcnab2-001</name>
</gene>
<keyword evidence="5" id="KW-0813">Transport</keyword>
<dbReference type="PANTHER" id="PTHR43364">
    <property type="entry name" value="NADH-SPECIFIC METHYLGLYOXAL REDUCTASE-RELATED"/>
    <property type="match status" value="1"/>
</dbReference>
<dbReference type="PANTHER" id="PTHR43364:SF4">
    <property type="entry name" value="NAD(P)-LINKED OXIDOREDUCTASE SUPERFAMILY PROTEIN"/>
    <property type="match status" value="1"/>
</dbReference>
<keyword evidence="5" id="KW-0406">Ion transport</keyword>
<proteinExistence type="evidence at transcript level"/>
<dbReference type="EMBL" id="LR786125">
    <property type="protein sequence ID" value="CAB3257997.1"/>
    <property type="molecule type" value="mRNA"/>
</dbReference>
<keyword evidence="1" id="KW-0560">Oxidoreductase</keyword>
<evidence type="ECO:0000256" key="1">
    <source>
        <dbReference type="ARBA" id="ARBA00023002"/>
    </source>
</evidence>
<comment type="similarity">
    <text evidence="2">Belongs to the aldo/keto reductase family. Aldo/keto reductase 2 subfamily.</text>
</comment>
<reference evidence="5" key="1">
    <citation type="submission" date="2020-04" db="EMBL/GenBank/DDBJ databases">
        <authorList>
            <person name="Neveu A P."/>
        </authorList>
    </citation>
    <scope>NUCLEOTIDE SEQUENCE</scope>
    <source>
        <tissue evidence="5">Whole embryo</tissue>
    </source>
</reference>
<dbReference type="GO" id="GO:0016491">
    <property type="term" value="F:oxidoreductase activity"/>
    <property type="evidence" value="ECO:0007669"/>
    <property type="project" value="UniProtKB-KW"/>
</dbReference>
<sequence length="339" mass="37856">MERVKLSNSDLEVSRVCLGCWQFNDGKADNTWHAQDVKVSCAIVDKSLEMGVNFFDTAEAYSDHGSESVLGRALEGRRRDAIVATKFGGRKNTGDKLYRAEDIDQSLTESLQALKTDYVDLYQVHQSVIMKDPAETVKELKRQQALGRIRYYGVSNFGPLSMKDFNEAGGVPVTNQLPYNLLWRSIEYDIIKSCDRYNIDVIAYSPLQQGLLTGKYPNPESVPEGRRRTRHFKGDSTPLSRHGRAGAEVETFQTISDIRDICEKAKIPNMGSAAIAWLLGQPRVSSVIVGASGPEQMVENCKLLQLDRETLGQLSSTSDGLKEKLGDNPDMWAKESRVR</sequence>
<evidence type="ECO:0000256" key="3">
    <source>
        <dbReference type="SAM" id="MobiDB-lite"/>
    </source>
</evidence>
<dbReference type="SUPFAM" id="SSF51430">
    <property type="entry name" value="NAD(P)-linked oxidoreductase"/>
    <property type="match status" value="1"/>
</dbReference>
<dbReference type="Gene3D" id="3.20.20.100">
    <property type="entry name" value="NADP-dependent oxidoreductase domain"/>
    <property type="match status" value="1"/>
</dbReference>
<dbReference type="GO" id="GO:0034220">
    <property type="term" value="P:monoatomic ion transmembrane transport"/>
    <property type="evidence" value="ECO:0007669"/>
    <property type="project" value="UniProtKB-KW"/>
</dbReference>
<feature type="compositionally biased region" description="Basic and acidic residues" evidence="3">
    <location>
        <begin position="320"/>
        <end position="339"/>
    </location>
</feature>
<feature type="region of interest" description="Disordered" evidence="3">
    <location>
        <begin position="315"/>
        <end position="339"/>
    </location>
</feature>